<feature type="region of interest" description="Disordered" evidence="14">
    <location>
        <begin position="1082"/>
        <end position="1103"/>
    </location>
</feature>
<comment type="subcellular location">
    <subcellularLocation>
        <location evidence="1 13">Nucleus</location>
        <location evidence="1 13">Nucleolus</location>
    </subcellularLocation>
</comment>
<accession>A0A2K6M9Q5</accession>
<dbReference type="Pfam" id="PF08146">
    <property type="entry name" value="BP28CT"/>
    <property type="match status" value="1"/>
</dbReference>
<dbReference type="Proteomes" id="UP000233180">
    <property type="component" value="Unassembled WGS sequence"/>
</dbReference>
<dbReference type="GeneTree" id="ENSGT00390000015845"/>
<evidence type="ECO:0000256" key="9">
    <source>
        <dbReference type="ARBA" id="ARBA00023274"/>
    </source>
</evidence>
<comment type="similarity">
    <text evidence="2 13">Belongs to the HEATR1/UTP10 family.</text>
</comment>
<dbReference type="SUPFAM" id="SSF48371">
    <property type="entry name" value="ARM repeat"/>
    <property type="match status" value="2"/>
</dbReference>
<evidence type="ECO:0000256" key="5">
    <source>
        <dbReference type="ARBA" id="ARBA00022553"/>
    </source>
</evidence>
<dbReference type="Ensembl" id="ENSRBIT00000056487.1">
    <property type="protein sequence ID" value="ENSRBIP00000032511.1"/>
    <property type="gene ID" value="ENSRBIG00000039995.1"/>
</dbReference>
<dbReference type="GO" id="GO:0032040">
    <property type="term" value="C:small-subunit processome"/>
    <property type="evidence" value="ECO:0007669"/>
    <property type="project" value="TreeGrafter"/>
</dbReference>
<keyword evidence="8 13" id="KW-0539">Nucleus</keyword>
<dbReference type="PANTHER" id="PTHR13457">
    <property type="entry name" value="BAP28"/>
    <property type="match status" value="1"/>
</dbReference>
<reference evidence="16" key="2">
    <citation type="submission" date="2025-08" db="UniProtKB">
        <authorList>
            <consortium name="Ensembl"/>
        </authorList>
    </citation>
    <scope>IDENTIFICATION</scope>
</reference>
<dbReference type="InterPro" id="IPR040191">
    <property type="entry name" value="UTP10"/>
</dbReference>
<sequence length="2056" mass="232593">MTSLAQQLQRLALPQSDASLLSRDEVASLLFDPKEAATIDRDTAFAIGCTGLEELLGIDPSFEQFEAPLFSQLAKTLERSVQTKAVNKQLDENISLFLIHLSPYFLLKPAQKCLEWLIHRFHIHLYNQDSLIACVLPYHETRIFVRVIQLLKINNSKHKWFWLLPVKQSGVPLAKGTLITHCYKDLGFMDFICSLVTKSVKVFAESPGSSAQLRVLLAFYASTIVSALVAAEDVSDNIIAKLVPYIQKGLKSSLPDHRAATYMIICQISVKVTMEDTFVNSLASQIIKTLTKIPSLIKDGLSCLIVLLQRQKPESLGKKPFPHLCSVPDLITILHGISETYDVSPLLRYMLPHLVVSIIHHVTGEETEGMDGQIYKRHLEAILTKISLKNNLDHLLASLLFEEYISYSSQEEMDSNKVSLLNEQFLPLIRLLESKYPRTLDVVLEEHLKEIADLKKQELFHQFVSLSTSGGKYQFLADSDTSLMLSLNHPLAPVRLLAINHLKKIMQTSKEGVDESFIKEAVLARLDDDNMDVVLSAISAFEIFKEHFTAEVTISNLLNLFQRAELSKNREWYKVLKIAADILIKEEILSENDRLSNQVVVCLLPFMVINNDDMESAEMKIAIYLSKSGICSLHPLLRGWEEALENVIKSPKPGKLTGVANQKMIELLADNINLGDPSLMLKMVEDLISLGEEESLNQKQKVTFHVVMSVLVSCCSSLKETYFPFAIRVFSLLQKKIKKLESVITAVEIPSEWHIELMLDRGIPAELWAHYVEELNSTQRMAVEDSVFLVFSLKILFMAVHHFSFHVHVGDIWWNPEQLKEDSRDYLHLLIGLFEMMLNGADAVHFRVLMKLFIKVHLEDVFQLFKFCSVLWTYGSSLSNPLNCNVKTVLQTQALYVGSAVLSSQKTQCKHQLASISSPVVTSLLINLGSSIKEVRRAAIQCLQAFSGVASPFHLIIDHLIPKAEEITSDAAYVIQDLATLFEELQREKKLKSHQKLSETLKNLLSCVYSCPSYIAKDLMKVLQGVNGEITKPFFAQKLLRMLFDLLVNCKNSHCAQTVSSVFKGISVNAEQVRIELEPPDKAKPLGTVQQKRRQKMQQKKSQDLESVQEVGGSYWQRVTLILELLQHKKKLKSPQILVPTLFNLLSRCLEPLPQEQGNMEYTKQLILSCLLNICQKLSPDGGKIPKDVLDEEKFNVELIVQCVRLSEMPQTHHHALLLLGTVAGIFPDKVLHNIMSIFTFMGANVMRLDDTYSFQVINKTVKMVIPALIQSDSGDSIEVSRNVEEIVVKIISVFVDALPHVPEHRRLPILVQLVDTLGAEKFLWVLLILLFEQYVTKTVLAAAYGEKDAILEADTEFWFSVCCEFSVQHQIQSLMNILQYLLKLPEEKEETISKAVSNKSESQEEMLQIFNVETHTSKQLRHFKFLSVSFMSQLLSSNNFLKKVVESGGPEILKGLEERLLETVLGYINAVAQSMERNADKLTVKFWRALLSKAYDLLDKVNALLPTETFIPVIRGLVGNRLPSVRRKALDLLNNKLQQNISWKKTIVTRFLKLVPDLLAIVQRKKKEGEEEQAINRQTALYTLKLLCKNFGAENPDPFVPVLNTAVKLIAPERKEEKNVLGSALLCVAEVTSTLEALAIPQLPSLMPSLLTTMKNTSELVSSEVYLLSALAALQKVVETLPHFISPYLEGILSQVIHLEKITSEMGSASSQANIRLTSLKKTLATTLIPRVLLPAIRKTYKQIEKNWKNHMGPFMSILQEHIGVMKKEELTSHQSQLTTFFLEALDFRAQHSENDLEEVGKTESCIIDCLVAMVVKLSEVTFRPLFFKLFDWAKTEDAPKDRLLTFYNLADCIAEKLKGLFTLFAGHLVKPLADTLNQVNISKTDEAFFDSENDPEKCCLLLQFILNCLYKIFLFDTQQFISKERAEALMMPLVDQLENRLGGEEKFQERVTKQLIPCIAQFSVAMADDSLWKPLNYQILLKTRDASPKVRFAALITVLALAEKLKENYIVLLPESIPFLAELMEDECEEVEHQCQKTIQQLESVLGEPLQSYF</sequence>
<dbReference type="FunFam" id="1.25.10.10:FF:000534">
    <property type="entry name" value="HEAT repeat containing 1"/>
    <property type="match status" value="1"/>
</dbReference>
<dbReference type="Pfam" id="PF12397">
    <property type="entry name" value="U3snoRNP10"/>
    <property type="match status" value="1"/>
</dbReference>
<comment type="function">
    <text evidence="13">Involved in nucleolar processing of pre-18S ribosomal RNA.</text>
</comment>
<proteinExistence type="inferred from homology"/>
<keyword evidence="7" id="KW-0804">Transcription</keyword>
<keyword evidence="4 13" id="KW-0698">rRNA processing</keyword>
<evidence type="ECO:0000256" key="7">
    <source>
        <dbReference type="ARBA" id="ARBA00023163"/>
    </source>
</evidence>
<evidence type="ECO:0000256" key="12">
    <source>
        <dbReference type="ARBA" id="ARBA00071922"/>
    </source>
</evidence>
<evidence type="ECO:0000256" key="13">
    <source>
        <dbReference type="RuleBase" id="RU367065"/>
    </source>
</evidence>
<dbReference type="InterPro" id="IPR011989">
    <property type="entry name" value="ARM-like"/>
</dbReference>
<evidence type="ECO:0000256" key="14">
    <source>
        <dbReference type="SAM" id="MobiDB-lite"/>
    </source>
</evidence>
<evidence type="ECO:0000256" key="1">
    <source>
        <dbReference type="ARBA" id="ARBA00004604"/>
    </source>
</evidence>
<protein>
    <recommendedName>
        <fullName evidence="12 13">HEAT repeat-containing protein 1</fullName>
    </recommendedName>
</protein>
<dbReference type="GO" id="GO:0000462">
    <property type="term" value="P:maturation of SSU-rRNA from tricistronic rRNA transcript (SSU-rRNA, 5.8S rRNA, LSU-rRNA)"/>
    <property type="evidence" value="ECO:0007669"/>
    <property type="project" value="TreeGrafter"/>
</dbReference>
<evidence type="ECO:0000256" key="3">
    <source>
        <dbReference type="ARBA" id="ARBA00022517"/>
    </source>
</evidence>
<comment type="subunit">
    <text evidence="11">Part of the small subunit (SSU) processome, composed of more than 70 proteins and the RNA chaperone small nucleolar RNA (snoRNA) U3. Interacts with MYC; the interaction is required for localization of MYC to the nucleolus.</text>
</comment>
<dbReference type="GO" id="GO:0030515">
    <property type="term" value="F:snoRNA binding"/>
    <property type="evidence" value="ECO:0007669"/>
    <property type="project" value="TreeGrafter"/>
</dbReference>
<reference evidence="16" key="3">
    <citation type="submission" date="2025-09" db="UniProtKB">
        <authorList>
            <consortium name="Ensembl"/>
        </authorList>
    </citation>
    <scope>IDENTIFICATION</scope>
</reference>
<evidence type="ECO:0000256" key="8">
    <source>
        <dbReference type="ARBA" id="ARBA00023242"/>
    </source>
</evidence>
<organism evidence="16 17">
    <name type="scientific">Rhinopithecus bieti</name>
    <name type="common">Black snub-nosed monkey</name>
    <name type="synonym">Pygathrix bieti</name>
    <dbReference type="NCBI Taxonomy" id="61621"/>
    <lineage>
        <taxon>Eukaryota</taxon>
        <taxon>Metazoa</taxon>
        <taxon>Chordata</taxon>
        <taxon>Craniata</taxon>
        <taxon>Vertebrata</taxon>
        <taxon>Euteleostomi</taxon>
        <taxon>Mammalia</taxon>
        <taxon>Eutheria</taxon>
        <taxon>Euarchontoglires</taxon>
        <taxon>Primates</taxon>
        <taxon>Haplorrhini</taxon>
        <taxon>Catarrhini</taxon>
        <taxon>Cercopithecidae</taxon>
        <taxon>Colobinae</taxon>
        <taxon>Rhinopithecus</taxon>
    </lineage>
</organism>
<reference evidence="16 17" key="1">
    <citation type="submission" date="2016-06" db="EMBL/GenBank/DDBJ databases">
        <title>Genome of Rhinopithecus bieti.</title>
        <authorList>
            <person name="Wu"/>
            <person name="C.-I. and Zhang"/>
            <person name="Y."/>
        </authorList>
    </citation>
    <scope>NUCLEOTIDE SEQUENCE</scope>
</reference>
<evidence type="ECO:0000256" key="2">
    <source>
        <dbReference type="ARBA" id="ARBA00010559"/>
    </source>
</evidence>
<feature type="domain" description="BP28 C-terminal" evidence="15">
    <location>
        <begin position="1769"/>
        <end position="1922"/>
    </location>
</feature>
<keyword evidence="6" id="KW-0805">Transcription regulation</keyword>
<evidence type="ECO:0000256" key="11">
    <source>
        <dbReference type="ARBA" id="ARBA00064302"/>
    </source>
</evidence>
<keyword evidence="17" id="KW-1185">Reference proteome</keyword>
<dbReference type="InterPro" id="IPR056473">
    <property type="entry name" value="HEAT_Utp10/HEAT1"/>
</dbReference>
<dbReference type="InterPro" id="IPR012954">
    <property type="entry name" value="BP28_C_dom"/>
</dbReference>
<dbReference type="PANTHER" id="PTHR13457:SF1">
    <property type="entry name" value="HEAT REPEAT-CONTAINING PROTEIN 1"/>
    <property type="match status" value="1"/>
</dbReference>
<dbReference type="GO" id="GO:0030686">
    <property type="term" value="C:90S preribosome"/>
    <property type="evidence" value="ECO:0007669"/>
    <property type="project" value="TreeGrafter"/>
</dbReference>
<dbReference type="InterPro" id="IPR022125">
    <property type="entry name" value="U3snoRNP10_N"/>
</dbReference>
<dbReference type="GO" id="GO:0045943">
    <property type="term" value="P:positive regulation of transcription by RNA polymerase I"/>
    <property type="evidence" value="ECO:0007669"/>
    <property type="project" value="TreeGrafter"/>
</dbReference>
<evidence type="ECO:0000259" key="15">
    <source>
        <dbReference type="SMART" id="SM01036"/>
    </source>
</evidence>
<name>A0A2K6M9Q5_RHIBE</name>
<evidence type="ECO:0000256" key="10">
    <source>
        <dbReference type="ARBA" id="ARBA00059363"/>
    </source>
</evidence>
<evidence type="ECO:0000256" key="4">
    <source>
        <dbReference type="ARBA" id="ARBA00022552"/>
    </source>
</evidence>
<keyword evidence="9 13" id="KW-0687">Ribonucleoprotein</keyword>
<dbReference type="OMA" id="NDVMWKQ"/>
<gene>
    <name evidence="16" type="primary">HEATR1</name>
</gene>
<evidence type="ECO:0000313" key="17">
    <source>
        <dbReference type="Proteomes" id="UP000233180"/>
    </source>
</evidence>
<comment type="function">
    <text evidence="10">Ribosome biogenesis factor; required for recruitment of Myc to nucleoli. Involved in nucleolar processing of pre-18S ribosomal RNA. Required for optimal pre-ribosomal RNA transcription by RNA polymerase I. Part of the small subunit (SSU) processome, first precursor of the small eukaryotic ribosomal subunit. During the assembly of the SSU processome in the nucleolus, many ribosome biogenesis factors, an RNA chaperone and ribosomal proteins associate with the nascent pre-rRNA and work in concert to generate RNA folding, modifications, rearrangements and cleavage as well as targeted degradation of pre-ribosomal RNA by the RNA exosome. Involved in neuronal-lineage cell proliferation.</text>
</comment>
<evidence type="ECO:0000313" key="16">
    <source>
        <dbReference type="Ensembl" id="ENSRBIP00000032511.1"/>
    </source>
</evidence>
<keyword evidence="3 13" id="KW-0690">Ribosome biogenesis</keyword>
<dbReference type="Pfam" id="PF23243">
    <property type="entry name" value="HEAT_HEATR1"/>
    <property type="match status" value="1"/>
</dbReference>
<keyword evidence="5" id="KW-0597">Phosphoprotein</keyword>
<dbReference type="GO" id="GO:0034455">
    <property type="term" value="C:t-UTP complex"/>
    <property type="evidence" value="ECO:0007669"/>
    <property type="project" value="TreeGrafter"/>
</dbReference>
<dbReference type="InterPro" id="IPR016024">
    <property type="entry name" value="ARM-type_fold"/>
</dbReference>
<evidence type="ECO:0000256" key="6">
    <source>
        <dbReference type="ARBA" id="ARBA00023015"/>
    </source>
</evidence>
<dbReference type="SMART" id="SM01036">
    <property type="entry name" value="BP28CT"/>
    <property type="match status" value="1"/>
</dbReference>
<dbReference type="Gene3D" id="1.25.10.10">
    <property type="entry name" value="Leucine-rich Repeat Variant"/>
    <property type="match status" value="2"/>
</dbReference>